<dbReference type="Pfam" id="PF02732">
    <property type="entry name" value="ERCC4"/>
    <property type="match status" value="1"/>
</dbReference>
<keyword evidence="8" id="KW-0460">Magnesium</keyword>
<accession>A0A6C0IJL1</accession>
<evidence type="ECO:0000256" key="7">
    <source>
        <dbReference type="ARBA" id="ARBA00022801"/>
    </source>
</evidence>
<keyword evidence="10" id="KW-0234">DNA repair</keyword>
<dbReference type="InterPro" id="IPR010994">
    <property type="entry name" value="RuvA_2-like"/>
</dbReference>
<comment type="cofactor">
    <cofactor evidence="1">
        <name>Mg(2+)</name>
        <dbReference type="ChEBI" id="CHEBI:18420"/>
    </cofactor>
</comment>
<evidence type="ECO:0000256" key="9">
    <source>
        <dbReference type="ARBA" id="ARBA00023172"/>
    </source>
</evidence>
<evidence type="ECO:0000256" key="1">
    <source>
        <dbReference type="ARBA" id="ARBA00001946"/>
    </source>
</evidence>
<protein>
    <recommendedName>
        <fullName evidence="11">ERCC4 domain-containing protein</fullName>
    </recommendedName>
</protein>
<dbReference type="SUPFAM" id="SSF52980">
    <property type="entry name" value="Restriction endonuclease-like"/>
    <property type="match status" value="1"/>
</dbReference>
<proteinExistence type="inferred from homology"/>
<dbReference type="PANTHER" id="PTHR13451:SF0">
    <property type="entry name" value="CROSSOVER JUNCTION ENDONUCLEASE MUS81"/>
    <property type="match status" value="1"/>
</dbReference>
<dbReference type="GO" id="GO:0048257">
    <property type="term" value="F:3'-flap endonuclease activity"/>
    <property type="evidence" value="ECO:0007669"/>
    <property type="project" value="TreeGrafter"/>
</dbReference>
<dbReference type="InterPro" id="IPR033309">
    <property type="entry name" value="Mus81"/>
</dbReference>
<dbReference type="GO" id="GO:0031573">
    <property type="term" value="P:mitotic intra-S DNA damage checkpoint signaling"/>
    <property type="evidence" value="ECO:0007669"/>
    <property type="project" value="TreeGrafter"/>
</dbReference>
<dbReference type="PANTHER" id="PTHR13451">
    <property type="entry name" value="CLASS II CROSSOVER JUNCTION ENDONUCLEASE MUS81"/>
    <property type="match status" value="1"/>
</dbReference>
<keyword evidence="3" id="KW-0540">Nuclease</keyword>
<dbReference type="GO" id="GO:0048476">
    <property type="term" value="C:Holliday junction resolvase complex"/>
    <property type="evidence" value="ECO:0007669"/>
    <property type="project" value="TreeGrafter"/>
</dbReference>
<evidence type="ECO:0000256" key="6">
    <source>
        <dbReference type="ARBA" id="ARBA00022763"/>
    </source>
</evidence>
<evidence type="ECO:0000313" key="12">
    <source>
        <dbReference type="EMBL" id="QHT92606.1"/>
    </source>
</evidence>
<keyword evidence="6" id="KW-0227">DNA damage</keyword>
<dbReference type="GO" id="GO:0000727">
    <property type="term" value="P:double-strand break repair via break-induced replication"/>
    <property type="evidence" value="ECO:0007669"/>
    <property type="project" value="TreeGrafter"/>
</dbReference>
<dbReference type="GO" id="GO:0008821">
    <property type="term" value="F:crossover junction DNA endonuclease activity"/>
    <property type="evidence" value="ECO:0007669"/>
    <property type="project" value="InterPro"/>
</dbReference>
<dbReference type="EMBL" id="MN740193">
    <property type="protein sequence ID" value="QHT92606.1"/>
    <property type="molecule type" value="Genomic_DNA"/>
</dbReference>
<dbReference type="AlphaFoldDB" id="A0A6C0IJL1"/>
<dbReference type="GO" id="GO:0000712">
    <property type="term" value="P:resolution of meiotic recombination intermediates"/>
    <property type="evidence" value="ECO:0007669"/>
    <property type="project" value="TreeGrafter"/>
</dbReference>
<dbReference type="SUPFAM" id="SSF47781">
    <property type="entry name" value="RuvA domain 2-like"/>
    <property type="match status" value="1"/>
</dbReference>
<organism evidence="12">
    <name type="scientific">viral metagenome</name>
    <dbReference type="NCBI Taxonomy" id="1070528"/>
    <lineage>
        <taxon>unclassified sequences</taxon>
        <taxon>metagenomes</taxon>
        <taxon>organismal metagenomes</taxon>
    </lineage>
</organism>
<keyword evidence="5" id="KW-0255">Endonuclease</keyword>
<feature type="domain" description="ERCC4" evidence="11">
    <location>
        <begin position="2"/>
        <end position="92"/>
    </location>
</feature>
<keyword evidence="7" id="KW-0378">Hydrolase</keyword>
<evidence type="ECO:0000256" key="2">
    <source>
        <dbReference type="ARBA" id="ARBA00010015"/>
    </source>
</evidence>
<dbReference type="SMART" id="SM00891">
    <property type="entry name" value="ERCC4"/>
    <property type="match status" value="1"/>
</dbReference>
<dbReference type="InterPro" id="IPR006166">
    <property type="entry name" value="ERCC4_domain"/>
</dbReference>
<dbReference type="InterPro" id="IPR042530">
    <property type="entry name" value="EME1/EME2_C"/>
</dbReference>
<dbReference type="GO" id="GO:0006308">
    <property type="term" value="P:DNA catabolic process"/>
    <property type="evidence" value="ECO:0007669"/>
    <property type="project" value="InterPro"/>
</dbReference>
<dbReference type="Gene3D" id="1.10.150.670">
    <property type="entry name" value="Crossover junction endonuclease EME1, DNA-binding domain"/>
    <property type="match status" value="1"/>
</dbReference>
<evidence type="ECO:0000256" key="4">
    <source>
        <dbReference type="ARBA" id="ARBA00022723"/>
    </source>
</evidence>
<dbReference type="GO" id="GO:0005634">
    <property type="term" value="C:nucleus"/>
    <property type="evidence" value="ECO:0007669"/>
    <property type="project" value="TreeGrafter"/>
</dbReference>
<dbReference type="Gene3D" id="3.40.50.10130">
    <property type="match status" value="1"/>
</dbReference>
<evidence type="ECO:0000256" key="8">
    <source>
        <dbReference type="ARBA" id="ARBA00022842"/>
    </source>
</evidence>
<evidence type="ECO:0000259" key="11">
    <source>
        <dbReference type="SMART" id="SM00891"/>
    </source>
</evidence>
<sequence length="260" mass="29328">MLIKIDYREADLLSKINTLLPKENITITSENLPLGDIIICEDNGTEKIIIERKTLPDLASSIRDGRYKEQSFRLNECSLVNHNIIYLIEGNLQTYKPYLKGNVVDKYALLSSFVSISYYKGFSLYKANNIEESAEWILQLAYKIGKEGGKGFYSTAVSPVNNEEKYSHAMKRTKKNNITPENIGEIMLNQIPNVSSAVATAIMEKFKTIKALIEAFSQDIKALNNITTVNKNGQARKISKTSIDNIYNYLVETPADINIL</sequence>
<evidence type="ECO:0000256" key="5">
    <source>
        <dbReference type="ARBA" id="ARBA00022759"/>
    </source>
</evidence>
<dbReference type="GO" id="GO:0046872">
    <property type="term" value="F:metal ion binding"/>
    <property type="evidence" value="ECO:0007669"/>
    <property type="project" value="UniProtKB-KW"/>
</dbReference>
<comment type="similarity">
    <text evidence="2">Belongs to the XPF family.</text>
</comment>
<reference evidence="12" key="1">
    <citation type="journal article" date="2020" name="Nature">
        <title>Giant virus diversity and host interactions through global metagenomics.</title>
        <authorList>
            <person name="Schulz F."/>
            <person name="Roux S."/>
            <person name="Paez-Espino D."/>
            <person name="Jungbluth S."/>
            <person name="Walsh D.A."/>
            <person name="Denef V.J."/>
            <person name="McMahon K.D."/>
            <person name="Konstantinidis K.T."/>
            <person name="Eloe-Fadrosh E.A."/>
            <person name="Kyrpides N.C."/>
            <person name="Woyke T."/>
        </authorList>
    </citation>
    <scope>NUCLEOTIDE SEQUENCE</scope>
    <source>
        <strain evidence="12">GVMAG-M-3300023184-89</strain>
    </source>
</reference>
<evidence type="ECO:0000256" key="3">
    <source>
        <dbReference type="ARBA" id="ARBA00022722"/>
    </source>
</evidence>
<dbReference type="InterPro" id="IPR011335">
    <property type="entry name" value="Restrct_endonuc-II-like"/>
</dbReference>
<keyword evidence="9" id="KW-0233">DNA recombination</keyword>
<dbReference type="GO" id="GO:0003677">
    <property type="term" value="F:DNA binding"/>
    <property type="evidence" value="ECO:0007669"/>
    <property type="project" value="InterPro"/>
</dbReference>
<keyword evidence="4" id="KW-0479">Metal-binding</keyword>
<evidence type="ECO:0000256" key="10">
    <source>
        <dbReference type="ARBA" id="ARBA00023204"/>
    </source>
</evidence>
<name>A0A6C0IJL1_9ZZZZ</name>